<dbReference type="EMBL" id="CASHTH010003038">
    <property type="protein sequence ID" value="CAI8039402.1"/>
    <property type="molecule type" value="Genomic_DNA"/>
</dbReference>
<gene>
    <name evidence="2" type="ORF">GBAR_LOCUS21912</name>
</gene>
<sequence length="375" mass="39538">MAQEVNRPYAVDQEPGVGSAVRNRDVDEGILQPFRRDVIAPVVGGMGEFGLEILVKGNVEESVQRVLALGLGDVGNAQAFILQVTLVGNLYDLQPRPVGAGVRAIKDILLHANADTVLGELGDALLLGTNQRLHPVGHVVKQVVLGEFELRYGGHRAELSQHRQALGLYLVQPVVALVVTEHDVERPAAHPHHFRQHFSLSSAVVGDADGPAEVADAKLGEYLGEGEEFLAGGHVAGEPATIFGAVLEVLVRGYAESSSRHGIVKNLLHLVKLGIGDGGALAGGDHAQHIAAQGREGDHAAHIDAETLAVEAIHVFREGLPVPAHALAHGFKRNGLDAVHHPHVEVAVLRPGRGEAEAALADGQGGDAELTEREA</sequence>
<proteinExistence type="predicted"/>
<feature type="region of interest" description="Disordered" evidence="1">
    <location>
        <begin position="1"/>
        <end position="20"/>
    </location>
</feature>
<organism evidence="2 3">
    <name type="scientific">Geodia barretti</name>
    <name type="common">Barrett's horny sponge</name>
    <dbReference type="NCBI Taxonomy" id="519541"/>
    <lineage>
        <taxon>Eukaryota</taxon>
        <taxon>Metazoa</taxon>
        <taxon>Porifera</taxon>
        <taxon>Demospongiae</taxon>
        <taxon>Heteroscleromorpha</taxon>
        <taxon>Tetractinellida</taxon>
        <taxon>Astrophorina</taxon>
        <taxon>Geodiidae</taxon>
        <taxon>Geodia</taxon>
    </lineage>
</organism>
<evidence type="ECO:0000313" key="3">
    <source>
        <dbReference type="Proteomes" id="UP001174909"/>
    </source>
</evidence>
<protein>
    <submittedName>
        <fullName evidence="2">Uncharacterized protein</fullName>
    </submittedName>
</protein>
<keyword evidence="3" id="KW-1185">Reference proteome</keyword>
<reference evidence="2" key="1">
    <citation type="submission" date="2023-03" db="EMBL/GenBank/DDBJ databases">
        <authorList>
            <person name="Steffen K."/>
            <person name="Cardenas P."/>
        </authorList>
    </citation>
    <scope>NUCLEOTIDE SEQUENCE</scope>
</reference>
<dbReference type="Proteomes" id="UP001174909">
    <property type="component" value="Unassembled WGS sequence"/>
</dbReference>
<accession>A0AA35X6C9</accession>
<evidence type="ECO:0000256" key="1">
    <source>
        <dbReference type="SAM" id="MobiDB-lite"/>
    </source>
</evidence>
<name>A0AA35X6C9_GEOBA</name>
<dbReference type="AlphaFoldDB" id="A0AA35X6C9"/>
<evidence type="ECO:0000313" key="2">
    <source>
        <dbReference type="EMBL" id="CAI8039402.1"/>
    </source>
</evidence>
<comment type="caution">
    <text evidence="2">The sequence shown here is derived from an EMBL/GenBank/DDBJ whole genome shotgun (WGS) entry which is preliminary data.</text>
</comment>